<dbReference type="Pfam" id="PF04542">
    <property type="entry name" value="Sigma70_r2"/>
    <property type="match status" value="1"/>
</dbReference>
<dbReference type="SUPFAM" id="SSF55797">
    <property type="entry name" value="PR-1-like"/>
    <property type="match status" value="1"/>
</dbReference>
<reference evidence="6" key="1">
    <citation type="journal article" date="2019" name="Int. J. Syst. Evol. Microbiol.">
        <title>The Global Catalogue of Microorganisms (GCM) 10K type strain sequencing project: providing services to taxonomists for standard genome sequencing and annotation.</title>
        <authorList>
            <consortium name="The Broad Institute Genomics Platform"/>
            <consortium name="The Broad Institute Genome Sequencing Center for Infectious Disease"/>
            <person name="Wu L."/>
            <person name="Ma J."/>
        </authorList>
    </citation>
    <scope>NUCLEOTIDE SEQUENCE [LARGE SCALE GENOMIC DNA]</scope>
    <source>
        <strain evidence="6">CCM 7224</strain>
    </source>
</reference>
<dbReference type="InterPro" id="IPR035940">
    <property type="entry name" value="CAP_sf"/>
</dbReference>
<dbReference type="Proteomes" id="UP001595834">
    <property type="component" value="Unassembled WGS sequence"/>
</dbReference>
<keyword evidence="6" id="KW-1185">Reference proteome</keyword>
<dbReference type="PANTHER" id="PTHR31157">
    <property type="entry name" value="SCP DOMAIN-CONTAINING PROTEIN"/>
    <property type="match status" value="1"/>
</dbReference>
<dbReference type="SUPFAM" id="SSF88946">
    <property type="entry name" value="Sigma2 domain of RNA polymerase sigma factors"/>
    <property type="match status" value="1"/>
</dbReference>
<dbReference type="CDD" id="cd05379">
    <property type="entry name" value="CAP_bacterial"/>
    <property type="match status" value="1"/>
</dbReference>
<feature type="region of interest" description="Disordered" evidence="1">
    <location>
        <begin position="353"/>
        <end position="421"/>
    </location>
</feature>
<keyword evidence="2" id="KW-0812">Transmembrane</keyword>
<feature type="transmembrane region" description="Helical" evidence="2">
    <location>
        <begin position="315"/>
        <end position="336"/>
    </location>
</feature>
<dbReference type="InterPro" id="IPR013325">
    <property type="entry name" value="RNA_pol_sigma_r2"/>
</dbReference>
<evidence type="ECO:0000256" key="2">
    <source>
        <dbReference type="SAM" id="Phobius"/>
    </source>
</evidence>
<dbReference type="Pfam" id="PF00188">
    <property type="entry name" value="CAP"/>
    <property type="match status" value="1"/>
</dbReference>
<evidence type="ECO:0000259" key="3">
    <source>
        <dbReference type="Pfam" id="PF00188"/>
    </source>
</evidence>
<feature type="domain" description="SCP" evidence="3">
    <location>
        <begin position="428"/>
        <end position="543"/>
    </location>
</feature>
<dbReference type="RefSeq" id="WP_344370598.1">
    <property type="nucleotide sequence ID" value="NZ_BAAASQ010000002.1"/>
</dbReference>
<accession>A0ABV9UHB1</accession>
<dbReference type="InterPro" id="IPR014284">
    <property type="entry name" value="RNA_pol_sigma-70_dom"/>
</dbReference>
<feature type="region of interest" description="Disordered" evidence="1">
    <location>
        <begin position="271"/>
        <end position="312"/>
    </location>
</feature>
<dbReference type="InterPro" id="IPR014044">
    <property type="entry name" value="CAP_dom"/>
</dbReference>
<protein>
    <submittedName>
        <fullName evidence="5">Sigma-70 family RNA polymerase sigma factor</fullName>
    </submittedName>
</protein>
<feature type="compositionally biased region" description="Basic residues" evidence="1">
    <location>
        <begin position="290"/>
        <end position="299"/>
    </location>
</feature>
<gene>
    <name evidence="5" type="ORF">ACFPFX_04155</name>
</gene>
<keyword evidence="2" id="KW-1133">Transmembrane helix</keyword>
<evidence type="ECO:0000313" key="6">
    <source>
        <dbReference type="Proteomes" id="UP001595834"/>
    </source>
</evidence>
<feature type="compositionally biased region" description="Low complexity" evidence="1">
    <location>
        <begin position="371"/>
        <end position="389"/>
    </location>
</feature>
<dbReference type="EMBL" id="JBHSIZ010000003">
    <property type="protein sequence ID" value="MFC4955487.1"/>
    <property type="molecule type" value="Genomic_DNA"/>
</dbReference>
<comment type="caution">
    <text evidence="5">The sequence shown here is derived from an EMBL/GenBank/DDBJ whole genome shotgun (WGS) entry which is preliminary data.</text>
</comment>
<keyword evidence="2" id="KW-0472">Membrane</keyword>
<proteinExistence type="predicted"/>
<dbReference type="Gene3D" id="1.10.1740.10">
    <property type="match status" value="1"/>
</dbReference>
<name>A0ABV9UHB1_9ACTN</name>
<evidence type="ECO:0000259" key="4">
    <source>
        <dbReference type="Pfam" id="PF04542"/>
    </source>
</evidence>
<dbReference type="NCBIfam" id="TIGR02937">
    <property type="entry name" value="sigma70-ECF"/>
    <property type="match status" value="1"/>
</dbReference>
<feature type="compositionally biased region" description="Pro residues" evidence="1">
    <location>
        <begin position="390"/>
        <end position="406"/>
    </location>
</feature>
<dbReference type="PANTHER" id="PTHR31157:SF1">
    <property type="entry name" value="SCP DOMAIN-CONTAINING PROTEIN"/>
    <property type="match status" value="1"/>
</dbReference>
<feature type="domain" description="RNA polymerase sigma-70 region 2" evidence="4">
    <location>
        <begin position="24"/>
        <end position="92"/>
    </location>
</feature>
<evidence type="ECO:0000256" key="1">
    <source>
        <dbReference type="SAM" id="MobiDB-lite"/>
    </source>
</evidence>
<evidence type="ECO:0000313" key="5">
    <source>
        <dbReference type="EMBL" id="MFC4955487.1"/>
    </source>
</evidence>
<dbReference type="InterPro" id="IPR007627">
    <property type="entry name" value="RNA_pol_sigma70_r2"/>
</dbReference>
<sequence>MISEQAAAVVVAARDGDQRARDELVAGYLPLVYNIVGRALNGHADVDDVVQESLLRMLDGLGSLREPEAFRSWLVAVTMNEIRRYWQGHRRTPVDGGLQDAYDVADPGADFVDLTIVKLGLSGQRKEVTEATRWLETDDRALLSLWWLEAAGVLTRGEVASALDLSPEHAAVRIQRMKGQLETARVVVRALAGVERCGELSGLALSWDGLPSALWRKRIARHARTCAVCSGHWSGLIPAEGLLVGLALVPATATAGLLAALHGQTPDLQTAAHATTRPTPQAPVSPRAAHAAHKRRGPTSRRDRRDQRARRRRRAAAVIAGVAAIAALGGAFQFFIDSGDDASHTVADAPLTTTEAAPDGVSTKPVPPTPSASNSPGRPSSSARPSAKPSAPPAKPSSRPVPPKPSPTAKRAAASTESGEPAAAQDVLALVNSERAKAGCSALTSNAKLYDAALKHSENMAAQNFFDHTDPSGAGPGERITAAGYKWSTYGENIARGQADAAAVMDSWMHSPGHRANILNCAFKEIGIGVHYGSGGPWWTQDFGTQG</sequence>
<organism evidence="5 6">
    <name type="scientific">Streptomyces mauvecolor</name>
    <dbReference type="NCBI Taxonomy" id="58345"/>
    <lineage>
        <taxon>Bacteria</taxon>
        <taxon>Bacillati</taxon>
        <taxon>Actinomycetota</taxon>
        <taxon>Actinomycetes</taxon>
        <taxon>Kitasatosporales</taxon>
        <taxon>Streptomycetaceae</taxon>
        <taxon>Streptomyces</taxon>
    </lineage>
</organism>
<dbReference type="Gene3D" id="3.40.33.10">
    <property type="entry name" value="CAP"/>
    <property type="match status" value="1"/>
</dbReference>